<proteinExistence type="inferred from homology"/>
<evidence type="ECO:0000313" key="7">
    <source>
        <dbReference type="Proteomes" id="UP000240883"/>
    </source>
</evidence>
<dbReference type="PANTHER" id="PTHR10543">
    <property type="entry name" value="BETA-CAROTENE DIOXYGENASE"/>
    <property type="match status" value="1"/>
</dbReference>
<reference evidence="6 7" key="1">
    <citation type="journal article" date="2018" name="Front. Microbiol.">
        <title>Genome-Wide Analysis of Corynespora cassiicola Leaf Fall Disease Putative Effectors.</title>
        <authorList>
            <person name="Lopez D."/>
            <person name="Ribeiro S."/>
            <person name="Label P."/>
            <person name="Fumanal B."/>
            <person name="Venisse J.S."/>
            <person name="Kohler A."/>
            <person name="de Oliveira R.R."/>
            <person name="Labutti K."/>
            <person name="Lipzen A."/>
            <person name="Lail K."/>
            <person name="Bauer D."/>
            <person name="Ohm R.A."/>
            <person name="Barry K.W."/>
            <person name="Spatafora J."/>
            <person name="Grigoriev I.V."/>
            <person name="Martin F.M."/>
            <person name="Pujade-Renaud V."/>
        </authorList>
    </citation>
    <scope>NUCLEOTIDE SEQUENCE [LARGE SCALE GENOMIC DNA]</scope>
    <source>
        <strain evidence="6 7">Philippines</strain>
    </source>
</reference>
<protein>
    <submittedName>
        <fullName evidence="6">Carotenoid oxygenase</fullName>
    </submittedName>
</protein>
<keyword evidence="3" id="KW-0560">Oxidoreductase</keyword>
<gene>
    <name evidence="6" type="ORF">BS50DRAFT_595646</name>
</gene>
<accession>A0A2T2P9B8</accession>
<feature type="binding site" evidence="5">
    <location>
        <position position="534"/>
    </location>
    <ligand>
        <name>Fe cation</name>
        <dbReference type="ChEBI" id="CHEBI:24875"/>
        <note>catalytic</note>
    </ligand>
</feature>
<feature type="binding site" evidence="5">
    <location>
        <position position="212"/>
    </location>
    <ligand>
        <name>Fe cation</name>
        <dbReference type="ChEBI" id="CHEBI:24875"/>
        <note>catalytic</note>
    </ligand>
</feature>
<feature type="binding site" evidence="5">
    <location>
        <position position="261"/>
    </location>
    <ligand>
        <name>Fe cation</name>
        <dbReference type="ChEBI" id="CHEBI:24875"/>
        <note>catalytic</note>
    </ligand>
</feature>
<keyword evidence="4 5" id="KW-0408">Iron</keyword>
<feature type="binding site" evidence="5">
    <location>
        <position position="331"/>
    </location>
    <ligand>
        <name>Fe cation</name>
        <dbReference type="ChEBI" id="CHEBI:24875"/>
        <note>catalytic</note>
    </ligand>
</feature>
<sequence length="548" mass="61528">MEAGMNTWPNDAGFDADYEEHSPVALTVKGTIPRFAAGVLYRTGPLGYKIKTGKGNTWAAKHWFDGFSCVHRFQIDFPQEAGPAHVSYRSRRTVDEYLEIVRKTGKLDSITFGAKRDPCQSFFKKVMSIFTASHNTKNVGVTLSINMPGGNFNDQNEKIPEINGHSNDIQTLYAKTDSTMLKAIDPETLEPIGIASQAQLHPDLKGPFSAAHAKSDPLTGDVYNFNLNLGSSSTYRIFRTSASTGKTDILATFLGKPAYLHSLFITESYVILCVWNSQITWSGISILYNKNIVDAIAPFDPSKKAIWYVVDRKHNKGLVATYESDPFFCFHTINAWEESSAQSPEKTDIVAELCTYDNTDVLHRFYYDNLLSTSEASKDYFGRKREVCLPNWAQYRLASVNGNMSPTRRLPAELVHKADKALSMELPIINPSYFTHKHRFIYGVSDRLKSTFVDGIVKYDNHTHRAIFWDTDGHTPGEPIFVANPKGTQEDDGVLLTVVLDGFKEKSYLLVLDARDLSEMGRAEMDGPMSFGFHGTYKAYERDYSGDY</sequence>
<evidence type="ECO:0000256" key="3">
    <source>
        <dbReference type="ARBA" id="ARBA00023002"/>
    </source>
</evidence>
<evidence type="ECO:0000313" key="6">
    <source>
        <dbReference type="EMBL" id="PSN74235.1"/>
    </source>
</evidence>
<evidence type="ECO:0000256" key="4">
    <source>
        <dbReference type="ARBA" id="ARBA00023004"/>
    </source>
</evidence>
<dbReference type="InterPro" id="IPR004294">
    <property type="entry name" value="Carotenoid_Oase"/>
</dbReference>
<dbReference type="GO" id="GO:0046872">
    <property type="term" value="F:metal ion binding"/>
    <property type="evidence" value="ECO:0007669"/>
    <property type="project" value="UniProtKB-KW"/>
</dbReference>
<dbReference type="GO" id="GO:0016121">
    <property type="term" value="P:carotene catabolic process"/>
    <property type="evidence" value="ECO:0007669"/>
    <property type="project" value="TreeGrafter"/>
</dbReference>
<dbReference type="PANTHER" id="PTHR10543:SF24">
    <property type="entry name" value="CAROTENOID ISOMEROOXYGENASE"/>
    <property type="match status" value="1"/>
</dbReference>
<organism evidence="6 7">
    <name type="scientific">Corynespora cassiicola Philippines</name>
    <dbReference type="NCBI Taxonomy" id="1448308"/>
    <lineage>
        <taxon>Eukaryota</taxon>
        <taxon>Fungi</taxon>
        <taxon>Dikarya</taxon>
        <taxon>Ascomycota</taxon>
        <taxon>Pezizomycotina</taxon>
        <taxon>Dothideomycetes</taxon>
        <taxon>Pleosporomycetidae</taxon>
        <taxon>Pleosporales</taxon>
        <taxon>Corynesporascaceae</taxon>
        <taxon>Corynespora</taxon>
    </lineage>
</organism>
<dbReference type="EMBL" id="KZ678128">
    <property type="protein sequence ID" value="PSN74235.1"/>
    <property type="molecule type" value="Genomic_DNA"/>
</dbReference>
<dbReference type="AlphaFoldDB" id="A0A2T2P9B8"/>
<evidence type="ECO:0000256" key="1">
    <source>
        <dbReference type="ARBA" id="ARBA00006787"/>
    </source>
</evidence>
<dbReference type="Pfam" id="PF03055">
    <property type="entry name" value="RPE65"/>
    <property type="match status" value="1"/>
</dbReference>
<evidence type="ECO:0000256" key="2">
    <source>
        <dbReference type="ARBA" id="ARBA00022723"/>
    </source>
</evidence>
<comment type="cofactor">
    <cofactor evidence="5">
        <name>Fe(2+)</name>
        <dbReference type="ChEBI" id="CHEBI:29033"/>
    </cofactor>
    <text evidence="5">Binds 1 Fe(2+) ion per subunit.</text>
</comment>
<dbReference type="OrthoDB" id="407010at2759"/>
<dbReference type="Proteomes" id="UP000240883">
    <property type="component" value="Unassembled WGS sequence"/>
</dbReference>
<keyword evidence="7" id="KW-1185">Reference proteome</keyword>
<name>A0A2T2P9B8_CORCC</name>
<comment type="similarity">
    <text evidence="1">Belongs to the carotenoid oxygenase family.</text>
</comment>
<evidence type="ECO:0000256" key="5">
    <source>
        <dbReference type="PIRSR" id="PIRSR604294-1"/>
    </source>
</evidence>
<dbReference type="GO" id="GO:0010436">
    <property type="term" value="F:carotenoid dioxygenase activity"/>
    <property type="evidence" value="ECO:0007669"/>
    <property type="project" value="TreeGrafter"/>
</dbReference>
<dbReference type="STRING" id="1448308.A0A2T2P9B8"/>
<keyword evidence="2 5" id="KW-0479">Metal-binding</keyword>